<accession>A0A6C0H7Q7</accession>
<feature type="coiled-coil region" evidence="1">
    <location>
        <begin position="11"/>
        <end position="38"/>
    </location>
</feature>
<dbReference type="AlphaFoldDB" id="A0A6C0H7Q7"/>
<protein>
    <submittedName>
        <fullName evidence="2">Uncharacterized protein</fullName>
    </submittedName>
</protein>
<evidence type="ECO:0000256" key="1">
    <source>
        <dbReference type="SAM" id="Coils"/>
    </source>
</evidence>
<evidence type="ECO:0000313" key="2">
    <source>
        <dbReference type="EMBL" id="QHT76043.1"/>
    </source>
</evidence>
<dbReference type="EMBL" id="MN739887">
    <property type="protein sequence ID" value="QHT76043.1"/>
    <property type="molecule type" value="Genomic_DNA"/>
</dbReference>
<organism evidence="2">
    <name type="scientific">viral metagenome</name>
    <dbReference type="NCBI Taxonomy" id="1070528"/>
    <lineage>
        <taxon>unclassified sequences</taxon>
        <taxon>metagenomes</taxon>
        <taxon>organismal metagenomes</taxon>
    </lineage>
</organism>
<sequence length="159" mass="18447">MDNIYISELIHDKIVVNINKINEKINELLEKMIEEKNGGKCILNGYIKKNTVKLKTYSSPIIYEDGAIFDVVYEAEVCNPVKNMIIKCKVESVIKPGIEAYLYNETYKTSPFIVYISRDLYYDDPKFLELKENDIFMCRVISSKFGINDQFITIYASVI</sequence>
<name>A0A6C0H7Q7_9ZZZZ</name>
<reference evidence="2" key="1">
    <citation type="journal article" date="2020" name="Nature">
        <title>Giant virus diversity and host interactions through global metagenomics.</title>
        <authorList>
            <person name="Schulz F."/>
            <person name="Roux S."/>
            <person name="Paez-Espino D."/>
            <person name="Jungbluth S."/>
            <person name="Walsh D.A."/>
            <person name="Denef V.J."/>
            <person name="McMahon K.D."/>
            <person name="Konstantinidis K.T."/>
            <person name="Eloe-Fadrosh E.A."/>
            <person name="Kyrpides N.C."/>
            <person name="Woyke T."/>
        </authorList>
    </citation>
    <scope>NUCLEOTIDE SEQUENCE</scope>
    <source>
        <strain evidence="2">GVMAG-M-3300023179-71</strain>
    </source>
</reference>
<keyword evidence="1" id="KW-0175">Coiled coil</keyword>
<proteinExistence type="predicted"/>